<feature type="region of interest" description="Disordered" evidence="5">
    <location>
        <begin position="512"/>
        <end position="542"/>
    </location>
</feature>
<dbReference type="PROSITE" id="PS51194">
    <property type="entry name" value="HELICASE_CTER"/>
    <property type="match status" value="1"/>
</dbReference>
<feature type="compositionally biased region" description="Basic residues" evidence="5">
    <location>
        <begin position="527"/>
        <end position="538"/>
    </location>
</feature>
<dbReference type="GO" id="GO:0016787">
    <property type="term" value="F:hydrolase activity"/>
    <property type="evidence" value="ECO:0007669"/>
    <property type="project" value="UniProtKB-KW"/>
</dbReference>
<dbReference type="GO" id="GO:0004386">
    <property type="term" value="F:helicase activity"/>
    <property type="evidence" value="ECO:0007669"/>
    <property type="project" value="UniProtKB-KW"/>
</dbReference>
<feature type="compositionally biased region" description="Acidic residues" evidence="5">
    <location>
        <begin position="1750"/>
        <end position="1762"/>
    </location>
</feature>
<dbReference type="FunFam" id="3.40.50.300:FF:001039">
    <property type="entry name" value="ATP-dependent RNA helicase DDX60"/>
    <property type="match status" value="1"/>
</dbReference>
<evidence type="ECO:0000259" key="6">
    <source>
        <dbReference type="PROSITE" id="PS51192"/>
    </source>
</evidence>
<dbReference type="InterPro" id="IPR059032">
    <property type="entry name" value="WHD_DDX60"/>
</dbReference>
<feature type="compositionally biased region" description="Polar residues" evidence="5">
    <location>
        <begin position="1764"/>
        <end position="1775"/>
    </location>
</feature>
<dbReference type="InterPro" id="IPR014001">
    <property type="entry name" value="Helicase_ATP-bd"/>
</dbReference>
<dbReference type="CDD" id="cd18025">
    <property type="entry name" value="DEXHc_DDX60"/>
    <property type="match status" value="1"/>
</dbReference>
<dbReference type="InterPro" id="IPR011545">
    <property type="entry name" value="DEAD/DEAH_box_helicase_dom"/>
</dbReference>
<feature type="compositionally biased region" description="Polar residues" evidence="5">
    <location>
        <begin position="1019"/>
        <end position="1036"/>
    </location>
</feature>
<dbReference type="SMART" id="SM00490">
    <property type="entry name" value="HELICc"/>
    <property type="match status" value="1"/>
</dbReference>
<feature type="domain" description="Helicase C-terminal" evidence="7">
    <location>
        <begin position="1192"/>
        <end position="1366"/>
    </location>
</feature>
<evidence type="ECO:0000313" key="8">
    <source>
        <dbReference type="EMBL" id="PSR80065.1"/>
    </source>
</evidence>
<dbReference type="Pfam" id="PF26076">
    <property type="entry name" value="WHD_DDX60"/>
    <property type="match status" value="1"/>
</dbReference>
<reference evidence="8 9" key="1">
    <citation type="journal article" date="2018" name="Mycol. Prog.">
        <title>Coniella lustricola, a new species from submerged detritus.</title>
        <authorList>
            <person name="Raudabaugh D.B."/>
            <person name="Iturriaga T."/>
            <person name="Carver A."/>
            <person name="Mondo S."/>
            <person name="Pangilinan J."/>
            <person name="Lipzen A."/>
            <person name="He G."/>
            <person name="Amirebrahimi M."/>
            <person name="Grigoriev I.V."/>
            <person name="Miller A.N."/>
        </authorList>
    </citation>
    <scope>NUCLEOTIDE SEQUENCE [LARGE SCALE GENOMIC DNA]</scope>
    <source>
        <strain evidence="8 9">B22-T-1</strain>
    </source>
</reference>
<dbReference type="GO" id="GO:0005524">
    <property type="term" value="F:ATP binding"/>
    <property type="evidence" value="ECO:0007669"/>
    <property type="project" value="UniProtKB-KW"/>
</dbReference>
<dbReference type="InterPro" id="IPR027417">
    <property type="entry name" value="P-loop_NTPase"/>
</dbReference>
<evidence type="ECO:0000256" key="1">
    <source>
        <dbReference type="ARBA" id="ARBA00022741"/>
    </source>
</evidence>
<feature type="domain" description="Helicase ATP-binding" evidence="6">
    <location>
        <begin position="695"/>
        <end position="868"/>
    </location>
</feature>
<evidence type="ECO:0000256" key="2">
    <source>
        <dbReference type="ARBA" id="ARBA00022801"/>
    </source>
</evidence>
<keyword evidence="1" id="KW-0547">Nucleotide-binding</keyword>
<protein>
    <recommendedName>
        <fullName evidence="10">P-loop containing nucleoside triphosphate hydrolase protein</fullName>
    </recommendedName>
</protein>
<keyword evidence="9" id="KW-1185">Reference proteome</keyword>
<dbReference type="PANTHER" id="PTHR44533:SF4">
    <property type="entry name" value="DEAD_H RNA HELICASE, PUTATIVE-RELATED"/>
    <property type="match status" value="1"/>
</dbReference>
<evidence type="ECO:0000259" key="7">
    <source>
        <dbReference type="PROSITE" id="PS51194"/>
    </source>
</evidence>
<dbReference type="GO" id="GO:0005737">
    <property type="term" value="C:cytoplasm"/>
    <property type="evidence" value="ECO:0007669"/>
    <property type="project" value="TreeGrafter"/>
</dbReference>
<evidence type="ECO:0008006" key="10">
    <source>
        <dbReference type="Google" id="ProtNLM"/>
    </source>
</evidence>
<sequence length="1818" mass="204476">MAPDHDDLSRLDAWYESLRPLRVDLVGDFAGKEFLRVVFSADREILALDGFQILHAVHAVETFLQKLKERGCNFHIVWFDDQENFCLPGGELEATVKIKHLLIRTILIQHLSRGHGSITSHSGGSGSDQICLQFPTMYHHAFEQYLKENSVHFVLCLNPKTFAPFSDCHATAYLSVTRDFGAKGYSIAFVNSVEFISSKVFCSVTSPSSSWKAGGLLLLAQPEAICTASLNELLGADAHERLQRWTPWEDGEPLTSRELTAFYTLCLAMTTKPPQSPDFPRWATQYIAHLALLRRLPLSQRTVAMVPEMSNSVSDIKFLSHFAAVSRTILAYIPSEAIWDSFDLLDGRILKCLQARWPIVPETLKREYQNFMEKVEEVSKAQTFWLTTTSEDIQPTSSALDISYEDDKRETSEPLVLHFSHPILDNFLQDVHIRSVAEDEGESLPRTFKELTHWHTFRKSIDVRSAPAVKSKWHMRSEQRLMRMLLQYSASLSNSAGHFLEPEKIVVGLNEKAQPSNTRRIQSKAPHNARLKGGKKTSQKSNRLLAKEAAEALQAEKADMKSNNALSLWREERKQLDKEVDSVKRYLKSMRYLYKLNDNSRSAVKPEIYLYSCEILATVLESMCPSSLKAKNVRALMWSTIQDLKKLGITCDLLRTPVDLKFQLLHCGPYLERSFDPAPDPRVSFHPDAWQRKVLDAIDADKSLFVVAPTSAGKTFISFYAMKKVLKSDNEGVLVYVAPTKALVNQIAAEIQGRFSKSYAHDARSVWAIHTRDYRVNNPTGCQVLVTVPHILQIMLLAPSNAAYPNSWARRVKRIIFDEVHCIGQADDGVIWEQLLLLAPCPLIALSATVGNPHEFKAWLEGSEKAKGNDLVMIVHSTRYSDLRKFIWKPHDQDDAVFTGLKSVERLPVAGLDDGQEPARRFSYIHPIASIVNRVRGTLSDLSLEPRDCMTLWESMQKRQTMDFPLDSTLKPTYAISTSRQDDEDAASGPAPVLCNGMQCQMTTLATLTSLDESTSSTNISERTSDANKNTGNSIATKNIPQNAREINGPSSTSIVLKAHVAAYETRLKKALEIWLADRRSPFEAVRTDLRPQDSTSQFPSHDLCKHALSLVIDLRMQGGLPAIFFNYDRANCENIAFALLDQLCKAENNWNSSNAQWKRKIAKFEKFQKDNRKLRANKEKASKAKSKSKLQDDEPVDDEHDEDPSLWARFDPQAPLPSFSFADETKYAPSELEETLRPLRFKDIKTNLIDALRRGIAVHHAGMNHKYRQIVEILFRKGFLTVVIATGTLALGLNMPCKTVVFYGDSVYLTALNYHQAAGRAGRRGFDLLGNVVFAGMSQERVYEIMSSRLPDLKGHFPLSTTLILRTLSLLHHTDGSEYAVRAMQSLLSQTRLYLGGPADQMSIKHHVRFSIEYLRRQHLLGGDGAPLNFAGLVGHLYHTENSVFAFHSLLKEGYFHSLCVDQPSENILLEVVLVLAHIFCRFPVGDVSGKRRESIRKSPSVVFLPDLPDSALRILRNHNKSTLRIFKNYTSAFVDQHLVGQPDRVLPFTGNEVRASSTIEAATSLAKNCFGVASLPAVKLRSPFTALSGFDDASFRSIHELCTTARQGVFLEESAIPYTTIYPDDTSSPWNAYLYDFYKHGDIEALVRHNHAKRGDVWFHLKDFSLVLATIVTSLRNFMDLEGGDGDMAMMNVQDAEDAYQEELMEELDSIGAEDGITDGVDLAFREKIPPSAPVNQKNKKKPVVSDSWEDEASSDEDDSSTPAPSYRTANTSEDVESMAGEPAWQGAGEHKLPQILAMFQRIQEGFDTKFKKIWS</sequence>
<dbReference type="InterPro" id="IPR052431">
    <property type="entry name" value="SKI2_subfamily_helicases"/>
</dbReference>
<dbReference type="InParanoid" id="A0A2T2ZZC3"/>
<evidence type="ECO:0000256" key="3">
    <source>
        <dbReference type="ARBA" id="ARBA00022806"/>
    </source>
</evidence>
<dbReference type="PANTHER" id="PTHR44533">
    <property type="entry name" value="DEAD/H RNA HELICASE, PUTATIVE-RELATED"/>
    <property type="match status" value="1"/>
</dbReference>
<feature type="region of interest" description="Disordered" evidence="5">
    <location>
        <begin position="1731"/>
        <end position="1789"/>
    </location>
</feature>
<feature type="compositionally biased region" description="Acidic residues" evidence="5">
    <location>
        <begin position="1194"/>
        <end position="1205"/>
    </location>
</feature>
<dbReference type="GO" id="GO:0003676">
    <property type="term" value="F:nucleic acid binding"/>
    <property type="evidence" value="ECO:0007669"/>
    <property type="project" value="InterPro"/>
</dbReference>
<gene>
    <name evidence="8" type="ORF">BD289DRAFT_491256</name>
</gene>
<proteinExistence type="predicted"/>
<dbReference type="EMBL" id="KZ678544">
    <property type="protein sequence ID" value="PSR80065.1"/>
    <property type="molecule type" value="Genomic_DNA"/>
</dbReference>
<dbReference type="Pfam" id="PF00270">
    <property type="entry name" value="DEAD"/>
    <property type="match status" value="1"/>
</dbReference>
<dbReference type="SUPFAM" id="SSF52540">
    <property type="entry name" value="P-loop containing nucleoside triphosphate hydrolases"/>
    <property type="match status" value="1"/>
</dbReference>
<dbReference type="PROSITE" id="PS51192">
    <property type="entry name" value="HELICASE_ATP_BIND_1"/>
    <property type="match status" value="1"/>
</dbReference>
<feature type="region of interest" description="Disordered" evidence="5">
    <location>
        <begin position="1176"/>
        <end position="1205"/>
    </location>
</feature>
<dbReference type="Gene3D" id="3.40.50.300">
    <property type="entry name" value="P-loop containing nucleotide triphosphate hydrolases"/>
    <property type="match status" value="2"/>
</dbReference>
<keyword evidence="4" id="KW-0067">ATP-binding</keyword>
<accession>A0A2T2ZZC3</accession>
<organism evidence="8 9">
    <name type="scientific">Coniella lustricola</name>
    <dbReference type="NCBI Taxonomy" id="2025994"/>
    <lineage>
        <taxon>Eukaryota</taxon>
        <taxon>Fungi</taxon>
        <taxon>Dikarya</taxon>
        <taxon>Ascomycota</taxon>
        <taxon>Pezizomycotina</taxon>
        <taxon>Sordariomycetes</taxon>
        <taxon>Sordariomycetidae</taxon>
        <taxon>Diaporthales</taxon>
        <taxon>Schizoparmaceae</taxon>
        <taxon>Coniella</taxon>
    </lineage>
</organism>
<name>A0A2T2ZZC3_9PEZI</name>
<evidence type="ECO:0000256" key="4">
    <source>
        <dbReference type="ARBA" id="ARBA00022840"/>
    </source>
</evidence>
<feature type="region of interest" description="Disordered" evidence="5">
    <location>
        <begin position="1011"/>
        <end position="1036"/>
    </location>
</feature>
<evidence type="ECO:0000256" key="5">
    <source>
        <dbReference type="SAM" id="MobiDB-lite"/>
    </source>
</evidence>
<dbReference type="Proteomes" id="UP000241462">
    <property type="component" value="Unassembled WGS sequence"/>
</dbReference>
<evidence type="ECO:0000313" key="9">
    <source>
        <dbReference type="Proteomes" id="UP000241462"/>
    </source>
</evidence>
<dbReference type="SMART" id="SM00487">
    <property type="entry name" value="DEXDc"/>
    <property type="match status" value="1"/>
</dbReference>
<keyword evidence="3" id="KW-0347">Helicase</keyword>
<dbReference type="STRING" id="2025994.A0A2T2ZZC3"/>
<keyword evidence="2" id="KW-0378">Hydrolase</keyword>
<dbReference type="Pfam" id="PF00271">
    <property type="entry name" value="Helicase_C"/>
    <property type="match status" value="1"/>
</dbReference>
<dbReference type="InterPro" id="IPR001650">
    <property type="entry name" value="Helicase_C-like"/>
</dbReference>
<dbReference type="OrthoDB" id="2320933at2759"/>